<dbReference type="GO" id="GO:0003774">
    <property type="term" value="F:cytoskeletal motor activity"/>
    <property type="evidence" value="ECO:0007669"/>
    <property type="project" value="InterPro"/>
</dbReference>
<dbReference type="GO" id="GO:0005198">
    <property type="term" value="F:structural molecule activity"/>
    <property type="evidence" value="ECO:0007669"/>
    <property type="project" value="UniProtKB-UniRule"/>
</dbReference>
<evidence type="ECO:0000256" key="2">
    <source>
        <dbReference type="ARBA" id="ARBA00009272"/>
    </source>
</evidence>
<keyword evidence="6" id="KW-0966">Cell projection</keyword>
<evidence type="ECO:0000313" key="9">
    <source>
        <dbReference type="Proteomes" id="UP000831485"/>
    </source>
</evidence>
<dbReference type="EMBL" id="BLXY01000012">
    <property type="protein sequence ID" value="GFO65783.1"/>
    <property type="molecule type" value="Genomic_DNA"/>
</dbReference>
<sequence>MEISALTKVGGLSQAFPAQETQGIQGTQGNPTVGFGKFLEEMVSKVNQQQAAADQSIQALATGESKGLHEVMLAVEKASVSFQMLTQVRNKAVEAYQEIMRMPV</sequence>
<evidence type="ECO:0000313" key="6">
    <source>
        <dbReference type="EMBL" id="GFO65783.1"/>
    </source>
</evidence>
<keyword evidence="9" id="KW-1185">Reference proteome</keyword>
<gene>
    <name evidence="4 6" type="primary">fliE</name>
    <name evidence="6" type="ORF">GMPD_37020</name>
    <name evidence="7" type="ORF">M1B72_01415</name>
</gene>
<dbReference type="Pfam" id="PF02049">
    <property type="entry name" value="FliE"/>
    <property type="match status" value="1"/>
</dbReference>
<dbReference type="InterPro" id="IPR001624">
    <property type="entry name" value="FliE"/>
</dbReference>
<proteinExistence type="inferred from homology"/>
<dbReference type="GO" id="GO:0009425">
    <property type="term" value="C:bacterial-type flagellum basal body"/>
    <property type="evidence" value="ECO:0007669"/>
    <property type="project" value="UniProtKB-SubCell"/>
</dbReference>
<evidence type="ECO:0000313" key="8">
    <source>
        <dbReference type="Proteomes" id="UP000568888"/>
    </source>
</evidence>
<dbReference type="PANTHER" id="PTHR34653:SF1">
    <property type="entry name" value="FLAGELLAR HOOK-BASAL BODY COMPLEX PROTEIN FLIE"/>
    <property type="match status" value="1"/>
</dbReference>
<protein>
    <recommendedName>
        <fullName evidence="4 5">Flagellar hook-basal body complex protein FliE</fullName>
    </recommendedName>
</protein>
<dbReference type="PRINTS" id="PR01006">
    <property type="entry name" value="FLGHOOKFLIE"/>
</dbReference>
<reference evidence="6" key="2">
    <citation type="journal article" date="2021" name="Int. J. Syst. Evol. Microbiol.">
        <title>Geomonas silvestris sp. nov., Geomonas paludis sp. nov. and Geomonas limicola sp. nov., isolated from terrestrial environments, and emended description of the genus Geomonas.</title>
        <authorList>
            <person name="Itoh H."/>
            <person name="Xu Z."/>
            <person name="Masuda Y."/>
            <person name="Ushijima N."/>
            <person name="Hayakawa C."/>
            <person name="Shiratori Y."/>
            <person name="Senoo K."/>
        </authorList>
    </citation>
    <scope>NUCLEOTIDE SEQUENCE</scope>
    <source>
        <strain evidence="6">Red736</strain>
    </source>
</reference>
<organism evidence="6 8">
    <name type="scientific">Geomonas paludis</name>
    <dbReference type="NCBI Taxonomy" id="2740185"/>
    <lineage>
        <taxon>Bacteria</taxon>
        <taxon>Pseudomonadati</taxon>
        <taxon>Thermodesulfobacteriota</taxon>
        <taxon>Desulfuromonadia</taxon>
        <taxon>Geobacterales</taxon>
        <taxon>Geobacteraceae</taxon>
        <taxon>Geomonas</taxon>
    </lineage>
</organism>
<evidence type="ECO:0000256" key="1">
    <source>
        <dbReference type="ARBA" id="ARBA00004117"/>
    </source>
</evidence>
<keyword evidence="3 4" id="KW-0975">Bacterial flagellum</keyword>
<dbReference type="GO" id="GO:0071973">
    <property type="term" value="P:bacterial-type flagellum-dependent cell motility"/>
    <property type="evidence" value="ECO:0007669"/>
    <property type="project" value="InterPro"/>
</dbReference>
<comment type="similarity">
    <text evidence="2 4">Belongs to the FliE family.</text>
</comment>
<dbReference type="AlphaFoldDB" id="A0A6V8N1Z8"/>
<comment type="subcellular location">
    <subcellularLocation>
        <location evidence="1 4">Bacterial flagellum basal body</location>
    </subcellularLocation>
</comment>
<evidence type="ECO:0000256" key="4">
    <source>
        <dbReference type="HAMAP-Rule" id="MF_00724"/>
    </source>
</evidence>
<dbReference type="Proteomes" id="UP000831485">
    <property type="component" value="Chromosome"/>
</dbReference>
<keyword evidence="6" id="KW-0969">Cilium</keyword>
<dbReference type="HAMAP" id="MF_00724">
    <property type="entry name" value="FliE"/>
    <property type="match status" value="1"/>
</dbReference>
<reference evidence="7" key="3">
    <citation type="submission" date="2022-04" db="EMBL/GenBank/DDBJ databases">
        <authorList>
            <person name="Liu G."/>
        </authorList>
    </citation>
    <scope>NUCLEOTIDE SEQUENCE</scope>
    <source>
        <strain evidence="7">RG22</strain>
    </source>
</reference>
<evidence type="ECO:0000256" key="5">
    <source>
        <dbReference type="NCBIfam" id="TIGR00205"/>
    </source>
</evidence>
<dbReference type="NCBIfam" id="TIGR00205">
    <property type="entry name" value="fliE"/>
    <property type="match status" value="1"/>
</dbReference>
<dbReference type="PANTHER" id="PTHR34653">
    <property type="match status" value="1"/>
</dbReference>
<dbReference type="RefSeq" id="WP_183350168.1">
    <property type="nucleotide sequence ID" value="NZ_BLXY01000012.1"/>
</dbReference>
<evidence type="ECO:0000313" key="7">
    <source>
        <dbReference type="EMBL" id="UPU36391.1"/>
    </source>
</evidence>
<name>A0A6V8N1Z8_9BACT</name>
<dbReference type="EMBL" id="CP096574">
    <property type="protein sequence ID" value="UPU36391.1"/>
    <property type="molecule type" value="Genomic_DNA"/>
</dbReference>
<evidence type="ECO:0000256" key="3">
    <source>
        <dbReference type="ARBA" id="ARBA00023143"/>
    </source>
</evidence>
<dbReference type="Proteomes" id="UP000568888">
    <property type="component" value="Unassembled WGS sequence"/>
</dbReference>
<reference evidence="8" key="1">
    <citation type="submission" date="2020-06" db="EMBL/GenBank/DDBJ databases">
        <title>Draft genomic sequecing of Geomonas sp. Red736.</title>
        <authorList>
            <person name="Itoh H."/>
            <person name="Xu Z.X."/>
            <person name="Ushijima N."/>
            <person name="Masuda Y."/>
            <person name="Shiratori Y."/>
            <person name="Senoo K."/>
        </authorList>
    </citation>
    <scope>NUCLEOTIDE SEQUENCE [LARGE SCALE GENOMIC DNA]</scope>
    <source>
        <strain evidence="8">Red736</strain>
    </source>
</reference>
<accession>A0A6V8N1Z8</accession>
<keyword evidence="6" id="KW-0282">Flagellum</keyword>